<name>A0A151PB67_ALLMI</name>
<dbReference type="Proteomes" id="UP000050525">
    <property type="component" value="Unassembled WGS sequence"/>
</dbReference>
<dbReference type="InterPro" id="IPR011990">
    <property type="entry name" value="TPR-like_helical_dom_sf"/>
</dbReference>
<dbReference type="InterPro" id="IPR051476">
    <property type="entry name" value="Bac_ResReg_Asp_Phosphatase"/>
</dbReference>
<evidence type="ECO:0000256" key="6">
    <source>
        <dbReference type="ARBA" id="ARBA00044739"/>
    </source>
</evidence>
<comment type="caution">
    <text evidence="7">The sequence shown here is derived from an EMBL/GenBank/DDBJ whole genome shotgun (WGS) entry which is preliminary data.</text>
</comment>
<protein>
    <recommendedName>
        <fullName evidence="5">Tetratricopeptide repeat protein 29</fullName>
    </recommendedName>
</protein>
<comment type="subcellular location">
    <subcellularLocation>
        <location evidence="1">Cytoplasm</location>
    </subcellularLocation>
</comment>
<dbReference type="PANTHER" id="PTHR46630">
    <property type="entry name" value="TETRATRICOPEPTIDE REPEAT PROTEIN 29"/>
    <property type="match status" value="1"/>
</dbReference>
<keyword evidence="3" id="KW-0677">Repeat</keyword>
<evidence type="ECO:0000256" key="1">
    <source>
        <dbReference type="ARBA" id="ARBA00004496"/>
    </source>
</evidence>
<evidence type="ECO:0000313" key="7">
    <source>
        <dbReference type="EMBL" id="KYO46357.1"/>
    </source>
</evidence>
<dbReference type="EMBL" id="AKHW03000533">
    <property type="protein sequence ID" value="KYO46357.1"/>
    <property type="molecule type" value="Genomic_DNA"/>
</dbReference>
<evidence type="ECO:0000313" key="8">
    <source>
        <dbReference type="Proteomes" id="UP000050525"/>
    </source>
</evidence>
<comment type="function">
    <text evidence="6">Axonemal protein which is implicated in axonemal and/or peri-axonemal structure assembly and regulates flagellum assembly and beating and therefore sperm motility.</text>
</comment>
<keyword evidence="2" id="KW-0963">Cytoplasm</keyword>
<dbReference type="AlphaFoldDB" id="A0A151PB67"/>
<accession>A0A151PB67</accession>
<evidence type="ECO:0000256" key="5">
    <source>
        <dbReference type="ARBA" id="ARBA00040665"/>
    </source>
</evidence>
<evidence type="ECO:0000256" key="4">
    <source>
        <dbReference type="ARBA" id="ARBA00022803"/>
    </source>
</evidence>
<dbReference type="GO" id="GO:0003341">
    <property type="term" value="P:cilium movement"/>
    <property type="evidence" value="ECO:0007669"/>
    <property type="project" value="TreeGrafter"/>
</dbReference>
<dbReference type="Gene3D" id="1.25.40.10">
    <property type="entry name" value="Tetratricopeptide repeat domain"/>
    <property type="match status" value="1"/>
</dbReference>
<dbReference type="GO" id="GO:0005737">
    <property type="term" value="C:cytoplasm"/>
    <property type="evidence" value="ECO:0007669"/>
    <property type="project" value="UniProtKB-SubCell"/>
</dbReference>
<dbReference type="GO" id="GO:0036126">
    <property type="term" value="C:sperm flagellum"/>
    <property type="evidence" value="ECO:0007669"/>
    <property type="project" value="TreeGrafter"/>
</dbReference>
<organism evidence="7 8">
    <name type="scientific">Alligator mississippiensis</name>
    <name type="common">American alligator</name>
    <dbReference type="NCBI Taxonomy" id="8496"/>
    <lineage>
        <taxon>Eukaryota</taxon>
        <taxon>Metazoa</taxon>
        <taxon>Chordata</taxon>
        <taxon>Craniata</taxon>
        <taxon>Vertebrata</taxon>
        <taxon>Euteleostomi</taxon>
        <taxon>Archelosauria</taxon>
        <taxon>Archosauria</taxon>
        <taxon>Crocodylia</taxon>
        <taxon>Alligatoridae</taxon>
        <taxon>Alligatorinae</taxon>
        <taxon>Alligator</taxon>
    </lineage>
</organism>
<proteinExistence type="predicted"/>
<gene>
    <name evidence="7" type="primary">TTC29</name>
    <name evidence="7" type="ORF">Y1Q_0021861</name>
</gene>
<keyword evidence="8" id="KW-1185">Reference proteome</keyword>
<sequence length="98" mass="11017">MMSPALLNLNTYIEISTALCDMVGLGRAYQAIAKVLVSQGKVTEAIKYLEEFVKVAKSAHLSRSLVDACVFLGDIYNEKVSIVIMMMQNSWFYFRVKT</sequence>
<dbReference type="PANTHER" id="PTHR46630:SF1">
    <property type="entry name" value="TETRATRICOPEPTIDE REPEAT PROTEIN 29"/>
    <property type="match status" value="1"/>
</dbReference>
<evidence type="ECO:0000256" key="2">
    <source>
        <dbReference type="ARBA" id="ARBA00022490"/>
    </source>
</evidence>
<dbReference type="SUPFAM" id="SSF48452">
    <property type="entry name" value="TPR-like"/>
    <property type="match status" value="1"/>
</dbReference>
<evidence type="ECO:0000256" key="3">
    <source>
        <dbReference type="ARBA" id="ARBA00022737"/>
    </source>
</evidence>
<reference evidence="7 8" key="1">
    <citation type="journal article" date="2012" name="Genome Biol.">
        <title>Sequencing three crocodilian genomes to illuminate the evolution of archosaurs and amniotes.</title>
        <authorList>
            <person name="St John J.A."/>
            <person name="Braun E.L."/>
            <person name="Isberg S.R."/>
            <person name="Miles L.G."/>
            <person name="Chong A.Y."/>
            <person name="Gongora J."/>
            <person name="Dalzell P."/>
            <person name="Moran C."/>
            <person name="Bed'hom B."/>
            <person name="Abzhanov A."/>
            <person name="Burgess S.C."/>
            <person name="Cooksey A.M."/>
            <person name="Castoe T.A."/>
            <person name="Crawford N.G."/>
            <person name="Densmore L.D."/>
            <person name="Drew J.C."/>
            <person name="Edwards S.V."/>
            <person name="Faircloth B.C."/>
            <person name="Fujita M.K."/>
            <person name="Greenwold M.J."/>
            <person name="Hoffmann F.G."/>
            <person name="Howard J.M."/>
            <person name="Iguchi T."/>
            <person name="Janes D.E."/>
            <person name="Khan S.Y."/>
            <person name="Kohno S."/>
            <person name="de Koning A.J."/>
            <person name="Lance S.L."/>
            <person name="McCarthy F.M."/>
            <person name="McCormack J.E."/>
            <person name="Merchant M.E."/>
            <person name="Peterson D.G."/>
            <person name="Pollock D.D."/>
            <person name="Pourmand N."/>
            <person name="Raney B.J."/>
            <person name="Roessler K.A."/>
            <person name="Sanford J.R."/>
            <person name="Sawyer R.H."/>
            <person name="Schmidt C.J."/>
            <person name="Triplett E.W."/>
            <person name="Tuberville T.D."/>
            <person name="Venegas-Anaya M."/>
            <person name="Howard J.T."/>
            <person name="Jarvis E.D."/>
            <person name="Guillette L.J.Jr."/>
            <person name="Glenn T.C."/>
            <person name="Green R.E."/>
            <person name="Ray D.A."/>
        </authorList>
    </citation>
    <scope>NUCLEOTIDE SEQUENCE [LARGE SCALE GENOMIC DNA]</scope>
    <source>
        <strain evidence="7">KSC_2009_1</strain>
    </source>
</reference>
<keyword evidence="4" id="KW-0802">TPR repeat</keyword>